<evidence type="ECO:0000256" key="1">
    <source>
        <dbReference type="SAM" id="MobiDB-lite"/>
    </source>
</evidence>
<reference evidence="3 4" key="1">
    <citation type="submission" date="2015-01" db="EMBL/GenBank/DDBJ databases">
        <title>The Genome Sequence of Fonsecaea multimorphosa CBS 102226.</title>
        <authorList>
            <consortium name="The Broad Institute Genomics Platform"/>
            <person name="Cuomo C."/>
            <person name="de Hoog S."/>
            <person name="Gorbushina A."/>
            <person name="Stielow B."/>
            <person name="Teixiera M."/>
            <person name="Abouelleil A."/>
            <person name="Chapman S.B."/>
            <person name="Priest M."/>
            <person name="Young S.K."/>
            <person name="Wortman J."/>
            <person name="Nusbaum C."/>
            <person name="Birren B."/>
        </authorList>
    </citation>
    <scope>NUCLEOTIDE SEQUENCE [LARGE SCALE GENOMIC DNA]</scope>
    <source>
        <strain evidence="3 4">CBS 102226</strain>
    </source>
</reference>
<evidence type="ECO:0000256" key="2">
    <source>
        <dbReference type="SAM" id="SignalP"/>
    </source>
</evidence>
<keyword evidence="2" id="KW-0732">Signal</keyword>
<protein>
    <submittedName>
        <fullName evidence="3">Uncharacterized protein</fullName>
    </submittedName>
</protein>
<sequence length="124" mass="13213">MRVLSVFVAAMAAMAAAAPLADTPVKRSVESQLQTELATYQQQYQKYLALYNLQQIDVAVAQQSGNQAEIAQAEATAQGYLSKLDYYEEQITIVSEQLSSAGAECEGDPGAGEDGDKGNDEGCL</sequence>
<dbReference type="Proteomes" id="UP000053411">
    <property type="component" value="Unassembled WGS sequence"/>
</dbReference>
<accession>A0A0D2KBE5</accession>
<dbReference type="EMBL" id="KN848067">
    <property type="protein sequence ID" value="KIY00435.1"/>
    <property type="molecule type" value="Genomic_DNA"/>
</dbReference>
<keyword evidence="4" id="KW-1185">Reference proteome</keyword>
<evidence type="ECO:0000313" key="3">
    <source>
        <dbReference type="EMBL" id="KIY00435.1"/>
    </source>
</evidence>
<name>A0A0D2KBE5_9EURO</name>
<feature type="region of interest" description="Disordered" evidence="1">
    <location>
        <begin position="102"/>
        <end position="124"/>
    </location>
</feature>
<gene>
    <name evidence="3" type="ORF">Z520_04120</name>
</gene>
<dbReference type="VEuPathDB" id="FungiDB:Z520_04120"/>
<feature type="signal peptide" evidence="2">
    <location>
        <begin position="1"/>
        <end position="17"/>
    </location>
</feature>
<dbReference type="AlphaFoldDB" id="A0A0D2KBE5"/>
<organism evidence="3 4">
    <name type="scientific">Fonsecaea multimorphosa CBS 102226</name>
    <dbReference type="NCBI Taxonomy" id="1442371"/>
    <lineage>
        <taxon>Eukaryota</taxon>
        <taxon>Fungi</taxon>
        <taxon>Dikarya</taxon>
        <taxon>Ascomycota</taxon>
        <taxon>Pezizomycotina</taxon>
        <taxon>Eurotiomycetes</taxon>
        <taxon>Chaetothyriomycetidae</taxon>
        <taxon>Chaetothyriales</taxon>
        <taxon>Herpotrichiellaceae</taxon>
        <taxon>Fonsecaea</taxon>
    </lineage>
</organism>
<feature type="chain" id="PRO_5002246084" evidence="2">
    <location>
        <begin position="18"/>
        <end position="124"/>
    </location>
</feature>
<feature type="compositionally biased region" description="Basic and acidic residues" evidence="1">
    <location>
        <begin position="114"/>
        <end position="124"/>
    </location>
</feature>
<dbReference type="GeneID" id="27709866"/>
<proteinExistence type="predicted"/>
<dbReference type="RefSeq" id="XP_016634557.1">
    <property type="nucleotide sequence ID" value="XM_016774630.1"/>
</dbReference>
<evidence type="ECO:0000313" key="4">
    <source>
        <dbReference type="Proteomes" id="UP000053411"/>
    </source>
</evidence>